<dbReference type="GO" id="GO:0008198">
    <property type="term" value="F:ferrous iron binding"/>
    <property type="evidence" value="ECO:0007669"/>
    <property type="project" value="InterPro"/>
</dbReference>
<dbReference type="InterPro" id="IPR037523">
    <property type="entry name" value="VOC_core"/>
</dbReference>
<dbReference type="EMBL" id="CP007151">
    <property type="protein sequence ID" value="AHI28860.1"/>
    <property type="molecule type" value="Genomic_DNA"/>
</dbReference>
<dbReference type="STRING" id="1420916.AU14_10200"/>
<dbReference type="Pfam" id="PF00903">
    <property type="entry name" value="Glyoxalase"/>
    <property type="match status" value="1"/>
</dbReference>
<evidence type="ECO:0000256" key="5">
    <source>
        <dbReference type="ARBA" id="ARBA00022964"/>
    </source>
</evidence>
<evidence type="ECO:0000256" key="3">
    <source>
        <dbReference type="ARBA" id="ARBA00022723"/>
    </source>
</evidence>
<dbReference type="PROSITE" id="PS00082">
    <property type="entry name" value="EXTRADIOL_DIOXYGENAS"/>
    <property type="match status" value="1"/>
</dbReference>
<sequence length="127" mass="14299">MSVQLNHTIVWCRDKQKSAAFLTEILGLASPTRYGPFLVVELDNGVSLDFYETTGEISPQHYAFLIDEEDFDESFDRICSRGIPYWADPGKESPGEINRHDSGRGVYFDDPDGHFMEMITRPYGGGG</sequence>
<keyword evidence="5 8" id="KW-0223">Dioxygenase</keyword>
<dbReference type="OrthoDB" id="9812656at2"/>
<keyword evidence="3" id="KW-0479">Metal-binding</keyword>
<evidence type="ECO:0000256" key="4">
    <source>
        <dbReference type="ARBA" id="ARBA00022797"/>
    </source>
</evidence>
<evidence type="ECO:0000256" key="6">
    <source>
        <dbReference type="ARBA" id="ARBA00023002"/>
    </source>
</evidence>
<evidence type="ECO:0000313" key="10">
    <source>
        <dbReference type="EMBL" id="AHI28860.1"/>
    </source>
</evidence>
<dbReference type="GO" id="GO:0051213">
    <property type="term" value="F:dioxygenase activity"/>
    <property type="evidence" value="ECO:0007669"/>
    <property type="project" value="UniProtKB-KW"/>
</dbReference>
<dbReference type="KEGG" id="msx:AU14_10200"/>
<dbReference type="HOGENOM" id="CLU_142293_0_0_6"/>
<keyword evidence="10" id="KW-0808">Transferase</keyword>
<organism evidence="10 11">
    <name type="scientific">Marinobacter similis</name>
    <dbReference type="NCBI Taxonomy" id="1420916"/>
    <lineage>
        <taxon>Bacteria</taxon>
        <taxon>Pseudomonadati</taxon>
        <taxon>Pseudomonadota</taxon>
        <taxon>Gammaproteobacteria</taxon>
        <taxon>Pseudomonadales</taxon>
        <taxon>Marinobacteraceae</taxon>
        <taxon>Marinobacter</taxon>
    </lineage>
</organism>
<evidence type="ECO:0000313" key="11">
    <source>
        <dbReference type="Proteomes" id="UP000061489"/>
    </source>
</evidence>
<dbReference type="InterPro" id="IPR029068">
    <property type="entry name" value="Glyas_Bleomycin-R_OHBP_Dase"/>
</dbReference>
<keyword evidence="7 8" id="KW-0408">Iron</keyword>
<dbReference type="CDD" id="cd08351">
    <property type="entry name" value="ChaP_like"/>
    <property type="match status" value="1"/>
</dbReference>
<evidence type="ECO:0000256" key="2">
    <source>
        <dbReference type="ARBA" id="ARBA00008784"/>
    </source>
</evidence>
<protein>
    <submittedName>
        <fullName evidence="10">Cysteine transferase</fullName>
    </submittedName>
</protein>
<keyword evidence="4 8" id="KW-0058">Aromatic hydrocarbons catabolism</keyword>
<evidence type="ECO:0000256" key="8">
    <source>
        <dbReference type="RuleBase" id="RU000683"/>
    </source>
</evidence>
<comment type="similarity">
    <text evidence="2 8">Belongs to the extradiol ring-cleavage dioxygenase family.</text>
</comment>
<evidence type="ECO:0000256" key="7">
    <source>
        <dbReference type="ARBA" id="ARBA00023004"/>
    </source>
</evidence>
<proteinExistence type="inferred from homology"/>
<accession>W5YII9</accession>
<dbReference type="RefSeq" id="WP_041343842.1">
    <property type="nucleotide sequence ID" value="NZ_CP007151.1"/>
</dbReference>
<dbReference type="InterPro" id="IPR004360">
    <property type="entry name" value="Glyas_Fos-R_dOase_dom"/>
</dbReference>
<dbReference type="AlphaFoldDB" id="W5YII9"/>
<dbReference type="Proteomes" id="UP000061489">
    <property type="component" value="Chromosome"/>
</dbReference>
<keyword evidence="6 8" id="KW-0560">Oxidoreductase</keyword>
<comment type="cofactor">
    <cofactor evidence="1 8">
        <name>Fe(2+)</name>
        <dbReference type="ChEBI" id="CHEBI:29033"/>
    </cofactor>
</comment>
<feature type="domain" description="VOC" evidence="9">
    <location>
        <begin position="4"/>
        <end position="121"/>
    </location>
</feature>
<name>W5YII9_9GAMM</name>
<evidence type="ECO:0000259" key="9">
    <source>
        <dbReference type="PROSITE" id="PS51819"/>
    </source>
</evidence>
<dbReference type="Gene3D" id="3.10.180.10">
    <property type="entry name" value="2,3-Dihydroxybiphenyl 1,2-Dioxygenase, domain 1"/>
    <property type="match status" value="1"/>
</dbReference>
<evidence type="ECO:0000256" key="1">
    <source>
        <dbReference type="ARBA" id="ARBA00001954"/>
    </source>
</evidence>
<keyword evidence="11" id="KW-1185">Reference proteome</keyword>
<dbReference type="SUPFAM" id="SSF54593">
    <property type="entry name" value="Glyoxalase/Bleomycin resistance protein/Dihydroxybiphenyl dioxygenase"/>
    <property type="match status" value="1"/>
</dbReference>
<reference evidence="10 11" key="1">
    <citation type="journal article" date="2014" name="Genome Announc.">
        <title>Draft Genome Sequences of Marinobacter similis A3d10T and Marinobacter salarius R9SW1T.</title>
        <authorList>
            <person name="Ivanova E.P."/>
            <person name="Ng H.J."/>
            <person name="Webb H.K."/>
            <person name="Feng G."/>
            <person name="Oshima K."/>
            <person name="Hattori M."/>
            <person name="Ohkuma M."/>
            <person name="Sergeev A.F."/>
            <person name="Mikhailov V.V."/>
            <person name="Crawford R.J."/>
            <person name="Sawabe T."/>
        </authorList>
    </citation>
    <scope>NUCLEOTIDE SEQUENCE [LARGE SCALE GENOMIC DNA]</scope>
    <source>
        <strain evidence="10 11">A3d10</strain>
    </source>
</reference>
<dbReference type="PROSITE" id="PS51819">
    <property type="entry name" value="VOC"/>
    <property type="match status" value="1"/>
</dbReference>
<dbReference type="InterPro" id="IPR000486">
    <property type="entry name" value="Xdiol_ring_cleave_dOase_1/2"/>
</dbReference>
<gene>
    <name evidence="10" type="ORF">AU14_10200</name>
</gene>
<dbReference type="GO" id="GO:0016740">
    <property type="term" value="F:transferase activity"/>
    <property type="evidence" value="ECO:0007669"/>
    <property type="project" value="UniProtKB-KW"/>
</dbReference>